<accession>A0A8S5M5W5</accession>
<evidence type="ECO:0000313" key="1">
    <source>
        <dbReference type="EMBL" id="DAD77411.1"/>
    </source>
</evidence>
<name>A0A8S5M5W5_9CAUD</name>
<dbReference type="EMBL" id="BK014825">
    <property type="protein sequence ID" value="DAD77411.1"/>
    <property type="molecule type" value="Genomic_DNA"/>
</dbReference>
<reference evidence="1" key="1">
    <citation type="journal article" date="2021" name="Proc. Natl. Acad. Sci. U.S.A.">
        <title>A Catalog of Tens of Thousands of Viruses from Human Metagenomes Reveals Hidden Associations with Chronic Diseases.</title>
        <authorList>
            <person name="Tisza M.J."/>
            <person name="Buck C.B."/>
        </authorList>
    </citation>
    <scope>NUCLEOTIDE SEQUENCE</scope>
    <source>
        <strain evidence="1">Ctulf7</strain>
    </source>
</reference>
<proteinExistence type="predicted"/>
<protein>
    <submittedName>
        <fullName evidence="1">Head tail joining protein</fullName>
    </submittedName>
</protein>
<organism evidence="1">
    <name type="scientific">Siphoviridae sp. ctulf7</name>
    <dbReference type="NCBI Taxonomy" id="2826505"/>
    <lineage>
        <taxon>Viruses</taxon>
        <taxon>Duplodnaviria</taxon>
        <taxon>Heunggongvirae</taxon>
        <taxon>Uroviricota</taxon>
        <taxon>Caudoviricetes</taxon>
    </lineage>
</organism>
<sequence>MTLPMYNDGIIHIFKIKENDDIQASKYLEDTNIDLWYEELAISDRLRSQLNSSNVDIQMKIRIPQYKKLDSMSVVKINEDYYKVYNCYHFADKDGYLQTDVTLVNWDGDVYEQK</sequence>